<organism evidence="1 2">
    <name type="scientific">Sphingobium rhizovicinum</name>
    <dbReference type="NCBI Taxonomy" id="432308"/>
    <lineage>
        <taxon>Bacteria</taxon>
        <taxon>Pseudomonadati</taxon>
        <taxon>Pseudomonadota</taxon>
        <taxon>Alphaproteobacteria</taxon>
        <taxon>Sphingomonadales</taxon>
        <taxon>Sphingomonadaceae</taxon>
        <taxon>Sphingobium</taxon>
    </lineage>
</organism>
<dbReference type="SMART" id="SM00028">
    <property type="entry name" value="TPR"/>
    <property type="match status" value="7"/>
</dbReference>
<name>A0ABV7NIL1_9SPHN</name>
<gene>
    <name evidence="1" type="ORF">ACFOKF_12560</name>
</gene>
<evidence type="ECO:0000313" key="2">
    <source>
        <dbReference type="Proteomes" id="UP001595681"/>
    </source>
</evidence>
<dbReference type="PANTHER" id="PTHR12558">
    <property type="entry name" value="CELL DIVISION CYCLE 16,23,27"/>
    <property type="match status" value="1"/>
</dbReference>
<dbReference type="Proteomes" id="UP001595681">
    <property type="component" value="Unassembled WGS sequence"/>
</dbReference>
<dbReference type="EMBL" id="JBHRVU010000004">
    <property type="protein sequence ID" value="MFC3442001.1"/>
    <property type="molecule type" value="Genomic_DNA"/>
</dbReference>
<dbReference type="SUPFAM" id="SSF48452">
    <property type="entry name" value="TPR-like"/>
    <property type="match status" value="4"/>
</dbReference>
<evidence type="ECO:0000313" key="1">
    <source>
        <dbReference type="EMBL" id="MFC3442001.1"/>
    </source>
</evidence>
<accession>A0ABV7NIL1</accession>
<dbReference type="InterPro" id="IPR011990">
    <property type="entry name" value="TPR-like_helical_dom_sf"/>
</dbReference>
<keyword evidence="2" id="KW-1185">Reference proteome</keyword>
<comment type="caution">
    <text evidence="1">The sequence shown here is derived from an EMBL/GenBank/DDBJ whole genome shotgun (WGS) entry which is preliminary data.</text>
</comment>
<proteinExistence type="predicted"/>
<protein>
    <submittedName>
        <fullName evidence="1">Tetratricopeptide repeat protein</fullName>
    </submittedName>
</protein>
<dbReference type="InterPro" id="IPR019734">
    <property type="entry name" value="TPR_rpt"/>
</dbReference>
<dbReference type="PANTHER" id="PTHR12558:SF13">
    <property type="entry name" value="CELL DIVISION CYCLE PROTEIN 27 HOMOLOG"/>
    <property type="match status" value="1"/>
</dbReference>
<dbReference type="Gene3D" id="1.25.40.10">
    <property type="entry name" value="Tetratricopeptide repeat domain"/>
    <property type="match status" value="3"/>
</dbReference>
<dbReference type="RefSeq" id="WP_380796020.1">
    <property type="nucleotide sequence ID" value="NZ_JBHRVU010000004.1"/>
</dbReference>
<dbReference type="Pfam" id="PF13432">
    <property type="entry name" value="TPR_16"/>
    <property type="match status" value="4"/>
</dbReference>
<reference evidence="2" key="1">
    <citation type="journal article" date="2019" name="Int. J. Syst. Evol. Microbiol.">
        <title>The Global Catalogue of Microorganisms (GCM) 10K type strain sequencing project: providing services to taxonomists for standard genome sequencing and annotation.</title>
        <authorList>
            <consortium name="The Broad Institute Genomics Platform"/>
            <consortium name="The Broad Institute Genome Sequencing Center for Infectious Disease"/>
            <person name="Wu L."/>
            <person name="Ma J."/>
        </authorList>
    </citation>
    <scope>NUCLEOTIDE SEQUENCE [LARGE SCALE GENOMIC DNA]</scope>
    <source>
        <strain evidence="2">CCM 7491</strain>
    </source>
</reference>
<sequence>MRRSRIFLIVACALLLLGLAGLWQWRAHERDGSAALARGVAALDRGDARTARVELMNAIKGSPRSGQARAAQAYALAELGDGPGAQAEAQRARSLGQPAAQTRAVMAQALFLQGDMQGALREAGAPDLPEASAVAAARVVARATLALGDANAARAALDRALTLAPNDPENWIDLGRFRMAIGDQAGAIVAADRAVALMPGKGKALALRGELTRAQYGLIASLPWFDRALSAEPDSVPALQQYAATLADSGQASKALSLTRRLLALDPSNPRAWMIQAVMAARAGEDDLARKLLDRTKGRLDGEPATRLLRGVLHMDEGNAVLAAETLRPLVDAQLDNRTARTLLGRAYFLNGDFAAAATMLAPMVAQRDADPYALTLAARAQEALGNRAMADDMLARAAWPVRPPADPFASPRDAALANGAPPASIATARDNIPYIRALLSVGRPADALARARLLGRANPGAPDAWLILGDTLAAAGQTGEAVRAYEAAANIRFDRDAALRLAAGWARAGNPARAAQVAQLFLSQNPNDLEAQRLAAGVAAQAQDWRSALRLLRAVQAQTGDNDALLMADLARAALENGDRASARAYAAHAYRLMPANPVTADMLGWVLLRTGEKGPATVDLLEKAVALAPGAPALQMHLGQAYAAAGRKGEAKLALRRAVANPGFTGRQEAMDALAAL</sequence>